<reference evidence="4 5" key="1">
    <citation type="journal article" date="2018" name="Int. J. Syst. Evol. Microbiol.">
        <title>Zhouia spongiae sp. nov., isolated from a marine sponge.</title>
        <authorList>
            <person name="Zhuang L."/>
            <person name="Lin B."/>
            <person name="Qin F."/>
            <person name="Luo L."/>
        </authorList>
    </citation>
    <scope>NUCLEOTIDE SEQUENCE [LARGE SCALE GENOMIC DNA]</scope>
    <source>
        <strain evidence="4 5">HN-Y44</strain>
    </source>
</reference>
<evidence type="ECO:0000313" key="5">
    <source>
        <dbReference type="Proteomes" id="UP000829476"/>
    </source>
</evidence>
<dbReference type="InterPro" id="IPR050330">
    <property type="entry name" value="Bact_OuterMem_StrucFunc"/>
</dbReference>
<sequence length="279" mass="30906">MKKILFYGLGLTVLLSSCVSQKKYTELETKYKESQDLLNSATVKLNSCLEEKSSLNSQIARLSESNKDLINQIGNFTDLTKKGAENLEKSLESLQEKDLTIRKLQDAVTRRDSVNLALVQSLKGALGNLDDEDIEISVEKGVVYVSISDKLLFSSGSTKVTARAREVLGKVATVVKNKPDFEFMVEGHTDNVPIATASVKDNWDLSVLRATSVVRILQNDFGVAPARMTAAGRSEYIPVADNSSKDGRAKNRRTRIVVLPKLDQFYNMIEEGMKDPKIN</sequence>
<dbReference type="PROSITE" id="PS51257">
    <property type="entry name" value="PROKAR_LIPOPROTEIN"/>
    <property type="match status" value="1"/>
</dbReference>
<dbReference type="Gene3D" id="3.30.1330.60">
    <property type="entry name" value="OmpA-like domain"/>
    <property type="match status" value="1"/>
</dbReference>
<dbReference type="Pfam" id="PF00691">
    <property type="entry name" value="OmpA"/>
    <property type="match status" value="1"/>
</dbReference>
<evidence type="ECO:0000256" key="2">
    <source>
        <dbReference type="SAM" id="Coils"/>
    </source>
</evidence>
<proteinExistence type="predicted"/>
<dbReference type="CDD" id="cd07185">
    <property type="entry name" value="OmpA_C-like"/>
    <property type="match status" value="1"/>
</dbReference>
<keyword evidence="5" id="KW-1185">Reference proteome</keyword>
<gene>
    <name evidence="4" type="ORF">MQE36_13935</name>
</gene>
<evidence type="ECO:0000256" key="1">
    <source>
        <dbReference type="PROSITE-ProRule" id="PRU00473"/>
    </source>
</evidence>
<keyword evidence="1" id="KW-0472">Membrane</keyword>
<feature type="coiled-coil region" evidence="2">
    <location>
        <begin position="24"/>
        <end position="97"/>
    </location>
</feature>
<evidence type="ECO:0000259" key="3">
    <source>
        <dbReference type="PROSITE" id="PS51123"/>
    </source>
</evidence>
<dbReference type="PANTHER" id="PTHR30329">
    <property type="entry name" value="STATOR ELEMENT OF FLAGELLAR MOTOR COMPLEX"/>
    <property type="match status" value="1"/>
</dbReference>
<name>A0ABY3YK41_9FLAO</name>
<dbReference type="InterPro" id="IPR006665">
    <property type="entry name" value="OmpA-like"/>
</dbReference>
<keyword evidence="2" id="KW-0175">Coiled coil</keyword>
<dbReference type="PROSITE" id="PS51123">
    <property type="entry name" value="OMPA_2"/>
    <property type="match status" value="1"/>
</dbReference>
<dbReference type="RefSeq" id="WP_242936586.1">
    <property type="nucleotide sequence ID" value="NZ_CP094326.1"/>
</dbReference>
<protein>
    <submittedName>
        <fullName evidence="4">OmpA family protein</fullName>
    </submittedName>
</protein>
<dbReference type="InterPro" id="IPR036737">
    <property type="entry name" value="OmpA-like_sf"/>
</dbReference>
<dbReference type="PANTHER" id="PTHR30329:SF21">
    <property type="entry name" value="LIPOPROTEIN YIAD-RELATED"/>
    <property type="match status" value="1"/>
</dbReference>
<dbReference type="EMBL" id="CP094326">
    <property type="protein sequence ID" value="UNY98179.1"/>
    <property type="molecule type" value="Genomic_DNA"/>
</dbReference>
<accession>A0ABY3YK41</accession>
<dbReference type="SUPFAM" id="SSF103088">
    <property type="entry name" value="OmpA-like"/>
    <property type="match status" value="1"/>
</dbReference>
<dbReference type="Proteomes" id="UP000829476">
    <property type="component" value="Chromosome"/>
</dbReference>
<feature type="domain" description="OmpA-like" evidence="3">
    <location>
        <begin position="140"/>
        <end position="262"/>
    </location>
</feature>
<evidence type="ECO:0000313" key="4">
    <source>
        <dbReference type="EMBL" id="UNY98179.1"/>
    </source>
</evidence>
<organism evidence="4 5">
    <name type="scientific">Zhouia spongiae</name>
    <dbReference type="NCBI Taxonomy" id="2202721"/>
    <lineage>
        <taxon>Bacteria</taxon>
        <taxon>Pseudomonadati</taxon>
        <taxon>Bacteroidota</taxon>
        <taxon>Flavobacteriia</taxon>
        <taxon>Flavobacteriales</taxon>
        <taxon>Flavobacteriaceae</taxon>
        <taxon>Zhouia</taxon>
    </lineage>
</organism>